<sequence>MISAIETIGVKQIAHQGKFKTLAISRTSTVAFSKTIVAKSIATDLKEVDRSMEVLSILLLFLVEVVNNLANITPIKKDPMMKIIGQ</sequence>
<reference evidence="1 2" key="1">
    <citation type="journal article" date="2016" name="Nat. Commun.">
        <title>Thousands of microbial genomes shed light on interconnected biogeochemical processes in an aquifer system.</title>
        <authorList>
            <person name="Anantharaman K."/>
            <person name="Brown C.T."/>
            <person name="Hug L.A."/>
            <person name="Sharon I."/>
            <person name="Castelle C.J."/>
            <person name="Probst A.J."/>
            <person name="Thomas B.C."/>
            <person name="Singh A."/>
            <person name="Wilkins M.J."/>
            <person name="Karaoz U."/>
            <person name="Brodie E.L."/>
            <person name="Williams K.H."/>
            <person name="Hubbard S.S."/>
            <person name="Banfield J.F."/>
        </authorList>
    </citation>
    <scope>NUCLEOTIDE SEQUENCE [LARGE SCALE GENOMIC DNA]</scope>
</reference>
<organism evidence="1 2">
    <name type="scientific">Candidatus Woesebacteria bacterium RIFCSPHIGHO2_02_FULL_39_13</name>
    <dbReference type="NCBI Taxonomy" id="1802505"/>
    <lineage>
        <taxon>Bacteria</taxon>
        <taxon>Candidatus Woeseibacteriota</taxon>
    </lineage>
</organism>
<evidence type="ECO:0000313" key="2">
    <source>
        <dbReference type="Proteomes" id="UP000177169"/>
    </source>
</evidence>
<protein>
    <submittedName>
        <fullName evidence="1">Uncharacterized protein</fullName>
    </submittedName>
</protein>
<proteinExistence type="predicted"/>
<comment type="caution">
    <text evidence="1">The sequence shown here is derived from an EMBL/GenBank/DDBJ whole genome shotgun (WGS) entry which is preliminary data.</text>
</comment>
<accession>A0A1F7Z150</accession>
<evidence type="ECO:0000313" key="1">
    <source>
        <dbReference type="EMBL" id="OGM33277.1"/>
    </source>
</evidence>
<dbReference type="AlphaFoldDB" id="A0A1F7Z150"/>
<dbReference type="EMBL" id="MGGR01000020">
    <property type="protein sequence ID" value="OGM33277.1"/>
    <property type="molecule type" value="Genomic_DNA"/>
</dbReference>
<gene>
    <name evidence="1" type="ORF">A3D01_00615</name>
</gene>
<dbReference type="Proteomes" id="UP000177169">
    <property type="component" value="Unassembled WGS sequence"/>
</dbReference>
<name>A0A1F7Z150_9BACT</name>